<dbReference type="InterPro" id="IPR022776">
    <property type="entry name" value="TRM13/UPF0224_CHHC_Znf_dom"/>
</dbReference>
<evidence type="ECO:0000256" key="14">
    <source>
        <dbReference type="ARBA" id="ARBA00049393"/>
    </source>
</evidence>
<organism evidence="18 19">
    <name type="scientific">Nakaseomyces bracarensis</name>
    <dbReference type="NCBI Taxonomy" id="273131"/>
    <lineage>
        <taxon>Eukaryota</taxon>
        <taxon>Fungi</taxon>
        <taxon>Dikarya</taxon>
        <taxon>Ascomycota</taxon>
        <taxon>Saccharomycotina</taxon>
        <taxon>Saccharomycetes</taxon>
        <taxon>Saccharomycetales</taxon>
        <taxon>Saccharomycetaceae</taxon>
        <taxon>Nakaseomyces</taxon>
    </lineage>
</organism>
<comment type="catalytic activity">
    <reaction evidence="12 15">
        <text>cytidine(4) in tRNA(Pro) + S-adenosyl-L-methionine = 2'-O-methylcytidine(4) in tRNA(Pro) + S-adenosyl-L-homocysteine + H(+)</text>
        <dbReference type="Rhea" id="RHEA:32767"/>
        <dbReference type="Rhea" id="RHEA-COMP:10397"/>
        <dbReference type="Rhea" id="RHEA-COMP:10398"/>
        <dbReference type="ChEBI" id="CHEBI:15378"/>
        <dbReference type="ChEBI" id="CHEBI:57856"/>
        <dbReference type="ChEBI" id="CHEBI:59789"/>
        <dbReference type="ChEBI" id="CHEBI:74495"/>
        <dbReference type="ChEBI" id="CHEBI:82748"/>
        <dbReference type="EC" id="2.1.1.225"/>
    </reaction>
</comment>
<keyword evidence="6 15" id="KW-0808">Transferase</keyword>
<dbReference type="Pfam" id="PF05253">
    <property type="entry name" value="zf-U11-48K"/>
    <property type="match status" value="1"/>
</dbReference>
<dbReference type="Proteomes" id="UP001623330">
    <property type="component" value="Unassembled WGS sequence"/>
</dbReference>
<dbReference type="Pfam" id="PF11722">
    <property type="entry name" value="zf-TRM13_CCCH"/>
    <property type="match status" value="1"/>
</dbReference>
<name>A0ABR4NT60_9SACH</name>
<keyword evidence="10 15" id="KW-0863">Zinc-finger</keyword>
<sequence length="440" mass="50360">MSGSTDSRCEYVIPSKKRRCGMTKSVDTQFCVEHRHRTGHDGKDNDKDNDKDKDKDKDVRVPCPLDPHHTVWAHKLAKHLKVCNKAKQSTANVTEPYFSKDLNRGDVSTKTDDGEGRSMLVASAKLLLDHISECVEREDSVKHNEFMDGNRLLELSNTIKKHARQQSSLIQNLVDEKLIPASTVMEFGCGRAEFSRYINQTILHSDPYKLQDELPSYVFVDRGSNRMKFDKKFQDDLMQLSKNPEKIKQRIGINRLKMDIKDLKLSTIVDEGDEFLVVSKHLCGVATDLTLRCLYNCLQDQDKVSLKGLCIAMCCRHVCNARDYINPDYVKSFLSSHNSELEYDKFFKNISKFTSWATCGRRPGMQDDDIIEISEPGSEDKLSLTILQREKVGMLARQIIDNGRLQWVKDNLLTDKHTSARIVKYIEQSVSLENNALILH</sequence>
<comment type="caution">
    <text evidence="18">The sequence shown here is derived from an EMBL/GenBank/DDBJ whole genome shotgun (WGS) entry which is preliminary data.</text>
</comment>
<evidence type="ECO:0000256" key="15">
    <source>
        <dbReference type="RuleBase" id="RU367103"/>
    </source>
</evidence>
<dbReference type="InterPro" id="IPR021721">
    <property type="entry name" value="Znf_CCCH-type_TRM13"/>
</dbReference>
<protein>
    <recommendedName>
        <fullName evidence="4 15">tRNA:m(4)X modification enzyme TRM13</fullName>
        <ecNumber evidence="3 15">2.1.1.225</ecNumber>
    </recommendedName>
</protein>
<feature type="region of interest" description="Disordered" evidence="16">
    <location>
        <begin position="36"/>
        <end position="62"/>
    </location>
</feature>
<evidence type="ECO:0000259" key="17">
    <source>
        <dbReference type="PROSITE" id="PS51800"/>
    </source>
</evidence>
<feature type="domain" description="CHHC U11-48K-type" evidence="17">
    <location>
        <begin position="60"/>
        <end position="87"/>
    </location>
</feature>
<accession>A0ABR4NT60</accession>
<evidence type="ECO:0000256" key="12">
    <source>
        <dbReference type="ARBA" id="ARBA00048165"/>
    </source>
</evidence>
<dbReference type="PANTHER" id="PTHR12998:SF0">
    <property type="entry name" value="TRNA:M(4)X MODIFICATION ENZYME TRM13 HOMOLOG"/>
    <property type="match status" value="1"/>
</dbReference>
<comment type="function">
    <text evidence="1 15">tRNA methylase which 2'-O-methylates cytidine(4) in tRNA(Pro) and tRNA(Gly)(GCC), and adenosine(4) in tRNA(His).</text>
</comment>
<dbReference type="PROSITE" id="PS51800">
    <property type="entry name" value="ZF_CHHC_U11_48K"/>
    <property type="match status" value="1"/>
</dbReference>
<proteinExistence type="inferred from homology"/>
<dbReference type="PANTHER" id="PTHR12998">
    <property type="entry name" value="TRNA:M(4)X MODIFICATION ENZYME TRM13 HOMOLOG"/>
    <property type="match status" value="1"/>
</dbReference>
<evidence type="ECO:0000256" key="4">
    <source>
        <dbReference type="ARBA" id="ARBA00015883"/>
    </source>
</evidence>
<keyword evidence="8 15" id="KW-0819">tRNA processing</keyword>
<evidence type="ECO:0000256" key="6">
    <source>
        <dbReference type="ARBA" id="ARBA00022679"/>
    </source>
</evidence>
<keyword evidence="11 15" id="KW-0862">Zinc</keyword>
<comment type="catalytic activity">
    <reaction evidence="14 15">
        <text>adenosine(4) in tRNA(His) + S-adenosyl-L-methionine = 2'-O-methyladenosine(4) in tRNA(His) + S-adenosyl-L-homocysteine + H(+)</text>
        <dbReference type="Rhea" id="RHEA:43196"/>
        <dbReference type="Rhea" id="RHEA-COMP:10401"/>
        <dbReference type="Rhea" id="RHEA-COMP:10402"/>
        <dbReference type="ChEBI" id="CHEBI:15378"/>
        <dbReference type="ChEBI" id="CHEBI:57856"/>
        <dbReference type="ChEBI" id="CHEBI:59789"/>
        <dbReference type="ChEBI" id="CHEBI:74411"/>
        <dbReference type="ChEBI" id="CHEBI:74477"/>
        <dbReference type="EC" id="2.1.1.225"/>
    </reaction>
</comment>
<evidence type="ECO:0000256" key="1">
    <source>
        <dbReference type="ARBA" id="ARBA00002267"/>
    </source>
</evidence>
<keyword evidence="7 15" id="KW-0949">S-adenosyl-L-methionine</keyword>
<keyword evidence="9 15" id="KW-0479">Metal-binding</keyword>
<evidence type="ECO:0000256" key="2">
    <source>
        <dbReference type="ARBA" id="ARBA00005265"/>
    </source>
</evidence>
<dbReference type="InterPro" id="IPR039044">
    <property type="entry name" value="Trm13"/>
</dbReference>
<reference evidence="18 19" key="1">
    <citation type="submission" date="2024-05" db="EMBL/GenBank/DDBJ databases">
        <title>Long read based assembly of the Candida bracarensis genome reveals expanded adhesin content.</title>
        <authorList>
            <person name="Marcet-Houben M."/>
            <person name="Ksiezopolska E."/>
            <person name="Gabaldon T."/>
        </authorList>
    </citation>
    <scope>NUCLEOTIDE SEQUENCE [LARGE SCALE GENOMIC DNA]</scope>
    <source>
        <strain evidence="18 19">CBM6</strain>
    </source>
</reference>
<keyword evidence="5 15" id="KW-0489">Methyltransferase</keyword>
<gene>
    <name evidence="18" type="ORF">RNJ44_00187</name>
</gene>
<evidence type="ECO:0000256" key="5">
    <source>
        <dbReference type="ARBA" id="ARBA00022603"/>
    </source>
</evidence>
<dbReference type="EC" id="2.1.1.225" evidence="3 15"/>
<evidence type="ECO:0000256" key="8">
    <source>
        <dbReference type="ARBA" id="ARBA00022694"/>
    </source>
</evidence>
<dbReference type="EMBL" id="JBEVYD010000006">
    <property type="protein sequence ID" value="KAL3231652.1"/>
    <property type="molecule type" value="Genomic_DNA"/>
</dbReference>
<evidence type="ECO:0000313" key="18">
    <source>
        <dbReference type="EMBL" id="KAL3231652.1"/>
    </source>
</evidence>
<dbReference type="InterPro" id="IPR007871">
    <property type="entry name" value="Methyltransferase_TRM13"/>
</dbReference>
<evidence type="ECO:0000256" key="10">
    <source>
        <dbReference type="ARBA" id="ARBA00022771"/>
    </source>
</evidence>
<evidence type="ECO:0000256" key="7">
    <source>
        <dbReference type="ARBA" id="ARBA00022691"/>
    </source>
</evidence>
<evidence type="ECO:0000256" key="11">
    <source>
        <dbReference type="ARBA" id="ARBA00022833"/>
    </source>
</evidence>
<keyword evidence="19" id="KW-1185">Reference proteome</keyword>
<feature type="compositionally biased region" description="Basic and acidic residues" evidence="16">
    <location>
        <begin position="39"/>
        <end position="60"/>
    </location>
</feature>
<evidence type="ECO:0000256" key="16">
    <source>
        <dbReference type="SAM" id="MobiDB-lite"/>
    </source>
</evidence>
<comment type="similarity">
    <text evidence="2 15">Belongs to the methyltransferase TRM13 family.</text>
</comment>
<dbReference type="Pfam" id="PF05206">
    <property type="entry name" value="TRM13"/>
    <property type="match status" value="1"/>
</dbReference>
<comment type="catalytic activity">
    <reaction evidence="13 15">
        <text>cytidine(4) in tRNA(Gly)(GCC) + S-adenosyl-L-methionine = 2'-O-methylcytidine(4) in tRNA(Gly)(GCC) + S-adenosyl-L-homocysteine + H(+)</text>
        <dbReference type="Rhea" id="RHEA:43192"/>
        <dbReference type="Rhea" id="RHEA-COMP:10399"/>
        <dbReference type="Rhea" id="RHEA-COMP:10400"/>
        <dbReference type="ChEBI" id="CHEBI:15378"/>
        <dbReference type="ChEBI" id="CHEBI:57856"/>
        <dbReference type="ChEBI" id="CHEBI:59789"/>
        <dbReference type="ChEBI" id="CHEBI:74495"/>
        <dbReference type="ChEBI" id="CHEBI:82748"/>
        <dbReference type="EC" id="2.1.1.225"/>
    </reaction>
</comment>
<evidence type="ECO:0000256" key="13">
    <source>
        <dbReference type="ARBA" id="ARBA00048635"/>
    </source>
</evidence>
<evidence type="ECO:0000313" key="19">
    <source>
        <dbReference type="Proteomes" id="UP001623330"/>
    </source>
</evidence>
<evidence type="ECO:0000256" key="3">
    <source>
        <dbReference type="ARBA" id="ARBA00012810"/>
    </source>
</evidence>
<evidence type="ECO:0000256" key="9">
    <source>
        <dbReference type="ARBA" id="ARBA00022723"/>
    </source>
</evidence>